<proteinExistence type="predicted"/>
<dbReference type="Proteomes" id="UP000186817">
    <property type="component" value="Unassembled WGS sequence"/>
</dbReference>
<name>A0A1Q9DCQ0_SYMMI</name>
<feature type="region of interest" description="Disordered" evidence="1">
    <location>
        <begin position="366"/>
        <end position="388"/>
    </location>
</feature>
<reference evidence="2 3" key="1">
    <citation type="submission" date="2016-02" db="EMBL/GenBank/DDBJ databases">
        <title>Genome analysis of coral dinoflagellate symbionts highlights evolutionary adaptations to a symbiotic lifestyle.</title>
        <authorList>
            <person name="Aranda M."/>
            <person name="Li Y."/>
            <person name="Liew Y.J."/>
            <person name="Baumgarten S."/>
            <person name="Simakov O."/>
            <person name="Wilson M."/>
            <person name="Piel J."/>
            <person name="Ashoor H."/>
            <person name="Bougouffa S."/>
            <person name="Bajic V.B."/>
            <person name="Ryu T."/>
            <person name="Ravasi T."/>
            <person name="Bayer T."/>
            <person name="Micklem G."/>
            <person name="Kim H."/>
            <person name="Bhak J."/>
            <person name="Lajeunesse T.C."/>
            <person name="Voolstra C.R."/>
        </authorList>
    </citation>
    <scope>NUCLEOTIDE SEQUENCE [LARGE SCALE GENOMIC DNA]</scope>
    <source>
        <strain evidence="2 3">CCMP2467</strain>
    </source>
</reference>
<evidence type="ECO:0000256" key="1">
    <source>
        <dbReference type="SAM" id="MobiDB-lite"/>
    </source>
</evidence>
<dbReference type="GO" id="GO:0003755">
    <property type="term" value="F:peptidyl-prolyl cis-trans isomerase activity"/>
    <property type="evidence" value="ECO:0007669"/>
    <property type="project" value="InterPro"/>
</dbReference>
<keyword evidence="3" id="KW-1185">Reference proteome</keyword>
<evidence type="ECO:0000313" key="2">
    <source>
        <dbReference type="EMBL" id="OLP92958.1"/>
    </source>
</evidence>
<dbReference type="AlphaFoldDB" id="A0A1Q9DCQ0"/>
<dbReference type="EMBL" id="LSRX01000599">
    <property type="protein sequence ID" value="OLP92958.1"/>
    <property type="molecule type" value="Genomic_DNA"/>
</dbReference>
<dbReference type="Gene3D" id="3.10.50.40">
    <property type="match status" value="1"/>
</dbReference>
<comment type="caution">
    <text evidence="2">The sequence shown here is derived from an EMBL/GenBank/DDBJ whole genome shotgun (WGS) entry which is preliminary data.</text>
</comment>
<accession>A0A1Q9DCQ0</accession>
<sequence>MQKTLMTQEQQLYQELANSAPKKKAMTARTKSNLSYVKQHRPELFKGKGTVEEADSSAPPGFKPTEDGLLHNPDTGVFLDTKGRRLWFDAKAKDYRELFEGISTPFGVAGGAATSTGTGTPPKHFFIPDLHRTALALKVDLSHLDRPAAVLAVLDSAAAAPHEKLIRRLAASRSEWKREDLCSALAEILSSSAQEAAGCLALALAVGHRVVAASVGGAKVMLFTESGSSASSGSTRGLAGVTEVSGNAREQVRCLEADTRSSAVAVLSLGDHGLTEAEVQAAIAAHLAQSRPRAAGVNLLRLCRGKGATGALAAGCLRLSSASSAPVGAAPATGQPAAKRQRVVGVDAREVPGRVRIRQILLRTWKGGSAPKPEDPVRRKPVQRSPEEAEGQLLKVLEGLLESKDNLPKSFTAACRATSECTVIRKLHIADLFAGKARISRWAELLSLKAVALDMSYSEHLNLLEDVGLALAVISIFRVKAGVDSQRANGKMVRAAVPAPVLRAAFDLEVGEMSDLVSSEVGIHLLLRSA</sequence>
<organism evidence="2 3">
    <name type="scientific">Symbiodinium microadriaticum</name>
    <name type="common">Dinoflagellate</name>
    <name type="synonym">Zooxanthella microadriatica</name>
    <dbReference type="NCBI Taxonomy" id="2951"/>
    <lineage>
        <taxon>Eukaryota</taxon>
        <taxon>Sar</taxon>
        <taxon>Alveolata</taxon>
        <taxon>Dinophyceae</taxon>
        <taxon>Suessiales</taxon>
        <taxon>Symbiodiniaceae</taxon>
        <taxon>Symbiodinium</taxon>
    </lineage>
</organism>
<gene>
    <name evidence="2" type="ORF">AK812_SmicGene25175</name>
</gene>
<dbReference type="InterPro" id="IPR046357">
    <property type="entry name" value="PPIase_dom_sf"/>
</dbReference>
<feature type="region of interest" description="Disordered" evidence="1">
    <location>
        <begin position="46"/>
        <end position="70"/>
    </location>
</feature>
<dbReference type="OrthoDB" id="436078at2759"/>
<evidence type="ECO:0000313" key="3">
    <source>
        <dbReference type="Proteomes" id="UP000186817"/>
    </source>
</evidence>
<protein>
    <submittedName>
        <fullName evidence="2">Uncharacterized protein</fullName>
    </submittedName>
</protein>
<dbReference type="OMA" id="CRATSEC"/>